<dbReference type="AlphaFoldDB" id="A0A2T5VC69"/>
<evidence type="ECO:0000313" key="12">
    <source>
        <dbReference type="Proteomes" id="UP000244081"/>
    </source>
</evidence>
<sequence length="413" mass="44045">MTMKTLILGAAAGTLAVAGAQAADLPVAPEPVDYVRVCDAYGAGYFYIPGTETCLRVQGGMRVEFRFRDFADDGNTAWGTRTGNATTTRARAYVRFDSRTQTEYGLLRTFVDLWFTGDSGTGTTPSVTLWNGFIQFGGFTFGRAESFFDFYTGDNWGSIIQQGFSDHRTNLFAYTYGFGNGFSATVSAEDATFVRNGILGTGFNTLATNDAYGGHKWPDLVANLRVDQGWGSAQLMGALHQVYGGAYTGTVAGVTTNYGPLVDSEIGWAIGAGVTFNAPMLAPGDTISFQGAYSKGALRYVHEAAAMPDAVGLTTTDMDTSTGWGIGGGITHHWTPTLSSALTANYASFSNDLGAAADIDVDQWGVQGSLVWSPVSGFLMGVELEYESLDWNTASGLADDDDLVGVFRVQRTF</sequence>
<comment type="caution">
    <text evidence="11">The sequence shown here is derived from an EMBL/GenBank/DDBJ whole genome shotgun (WGS) entry which is preliminary data.</text>
</comment>
<evidence type="ECO:0000256" key="10">
    <source>
        <dbReference type="RuleBase" id="RU364005"/>
    </source>
</evidence>
<keyword evidence="8 10" id="KW-0472">Membrane</keyword>
<evidence type="ECO:0000256" key="9">
    <source>
        <dbReference type="ARBA" id="ARBA00023237"/>
    </source>
</evidence>
<evidence type="ECO:0000256" key="4">
    <source>
        <dbReference type="ARBA" id="ARBA00022692"/>
    </source>
</evidence>
<dbReference type="Proteomes" id="UP000244081">
    <property type="component" value="Unassembled WGS sequence"/>
</dbReference>
<evidence type="ECO:0000256" key="6">
    <source>
        <dbReference type="ARBA" id="ARBA00023065"/>
    </source>
</evidence>
<dbReference type="EMBL" id="QAYG01000002">
    <property type="protein sequence ID" value="PTW61336.1"/>
    <property type="molecule type" value="Genomic_DNA"/>
</dbReference>
<keyword evidence="7 10" id="KW-0626">Porin</keyword>
<evidence type="ECO:0000256" key="3">
    <source>
        <dbReference type="ARBA" id="ARBA00022452"/>
    </source>
</evidence>
<dbReference type="RefSeq" id="WP_107989207.1">
    <property type="nucleotide sequence ID" value="NZ_QAYG01000002.1"/>
</dbReference>
<keyword evidence="4 10" id="KW-0812">Transmembrane</keyword>
<comment type="subcellular location">
    <subcellularLocation>
        <location evidence="10">Cell outer membrane</location>
        <topology evidence="10">Multi-pass membrane protein</topology>
    </subcellularLocation>
</comment>
<keyword evidence="6 10" id="KW-0406">Ion transport</keyword>
<feature type="chain" id="PRO_5015369615" description="Porin" evidence="10">
    <location>
        <begin position="23"/>
        <end position="413"/>
    </location>
</feature>
<feature type="signal peptide" evidence="10">
    <location>
        <begin position="1"/>
        <end position="22"/>
    </location>
</feature>
<organism evidence="11 12">
    <name type="scientific">Breoghania corrubedonensis</name>
    <dbReference type="NCBI Taxonomy" id="665038"/>
    <lineage>
        <taxon>Bacteria</taxon>
        <taxon>Pseudomonadati</taxon>
        <taxon>Pseudomonadota</taxon>
        <taxon>Alphaproteobacteria</taxon>
        <taxon>Hyphomicrobiales</taxon>
        <taxon>Stappiaceae</taxon>
        <taxon>Breoghania</taxon>
    </lineage>
</organism>
<protein>
    <recommendedName>
        <fullName evidence="10">Porin</fullName>
    </recommendedName>
</protein>
<dbReference type="GO" id="GO:0009279">
    <property type="term" value="C:cell outer membrane"/>
    <property type="evidence" value="ECO:0007669"/>
    <property type="project" value="UniProtKB-SubCell"/>
</dbReference>
<dbReference type="GO" id="GO:0015288">
    <property type="term" value="F:porin activity"/>
    <property type="evidence" value="ECO:0007669"/>
    <property type="project" value="UniProtKB-KW"/>
</dbReference>
<keyword evidence="2 10" id="KW-0813">Transport</keyword>
<name>A0A2T5VC69_9HYPH</name>
<dbReference type="Pfam" id="PF02530">
    <property type="entry name" value="Porin_2"/>
    <property type="match status" value="1"/>
</dbReference>
<evidence type="ECO:0000256" key="7">
    <source>
        <dbReference type="ARBA" id="ARBA00023114"/>
    </source>
</evidence>
<keyword evidence="9 10" id="KW-0998">Cell outer membrane</keyword>
<reference evidence="11 12" key="1">
    <citation type="submission" date="2018-04" db="EMBL/GenBank/DDBJ databases">
        <title>Genomic Encyclopedia of Archaeal and Bacterial Type Strains, Phase II (KMG-II): from individual species to whole genera.</title>
        <authorList>
            <person name="Goeker M."/>
        </authorList>
    </citation>
    <scope>NUCLEOTIDE SEQUENCE [LARGE SCALE GENOMIC DNA]</scope>
    <source>
        <strain evidence="11 12">DSM 23382</strain>
    </source>
</reference>
<evidence type="ECO:0000256" key="8">
    <source>
        <dbReference type="ARBA" id="ARBA00023136"/>
    </source>
</evidence>
<evidence type="ECO:0000256" key="5">
    <source>
        <dbReference type="ARBA" id="ARBA00022729"/>
    </source>
</evidence>
<dbReference type="InterPro" id="IPR003684">
    <property type="entry name" value="Porin_alphabac"/>
</dbReference>
<keyword evidence="3 10" id="KW-1134">Transmembrane beta strand</keyword>
<dbReference type="OrthoDB" id="7801681at2"/>
<evidence type="ECO:0000256" key="2">
    <source>
        <dbReference type="ARBA" id="ARBA00022448"/>
    </source>
</evidence>
<comment type="function">
    <text evidence="10">Forms passive diffusion pores that allow small molecular weight hydrophilic materials across the outer membrane.</text>
</comment>
<comment type="domain">
    <text evidence="10">Consists of 16-stranded beta-barrel sheets, with large surface-exposed loops, that form a transmembrane pore at the center of each barrel. The pore is partially ocluded by a peptide loop that folds into the pore lumen.</text>
</comment>
<comment type="similarity">
    <text evidence="1 10">Belongs to the alphaproteobacteria porin family.</text>
</comment>
<gene>
    <name evidence="11" type="ORF">C8N35_10245</name>
</gene>
<proteinExistence type="inferred from homology"/>
<accession>A0A2T5VC69</accession>
<evidence type="ECO:0000256" key="1">
    <source>
        <dbReference type="ARBA" id="ARBA00009521"/>
    </source>
</evidence>
<dbReference type="SUPFAM" id="SSF56935">
    <property type="entry name" value="Porins"/>
    <property type="match status" value="1"/>
</dbReference>
<keyword evidence="12" id="KW-1185">Reference proteome</keyword>
<keyword evidence="5 10" id="KW-0732">Signal</keyword>
<dbReference type="GO" id="GO:0046930">
    <property type="term" value="C:pore complex"/>
    <property type="evidence" value="ECO:0007669"/>
    <property type="project" value="UniProtKB-KW"/>
</dbReference>
<dbReference type="GO" id="GO:0006811">
    <property type="term" value="P:monoatomic ion transport"/>
    <property type="evidence" value="ECO:0007669"/>
    <property type="project" value="UniProtKB-KW"/>
</dbReference>
<evidence type="ECO:0000313" key="11">
    <source>
        <dbReference type="EMBL" id="PTW61336.1"/>
    </source>
</evidence>